<accession>A0ABT8BXQ2</accession>
<dbReference type="EMBL" id="JAUFQC010000027">
    <property type="protein sequence ID" value="MDN3611836.1"/>
    <property type="molecule type" value="Genomic_DNA"/>
</dbReference>
<organism evidence="2 3">
    <name type="scientific">Vibrio ostreicida</name>
    <dbReference type="NCBI Taxonomy" id="526588"/>
    <lineage>
        <taxon>Bacteria</taxon>
        <taxon>Pseudomonadati</taxon>
        <taxon>Pseudomonadota</taxon>
        <taxon>Gammaproteobacteria</taxon>
        <taxon>Vibrionales</taxon>
        <taxon>Vibrionaceae</taxon>
        <taxon>Vibrio</taxon>
    </lineage>
</organism>
<feature type="transmembrane region" description="Helical" evidence="1">
    <location>
        <begin position="220"/>
        <end position="238"/>
    </location>
</feature>
<gene>
    <name evidence="2" type="ORF">QWZ16_19765</name>
</gene>
<keyword evidence="1" id="KW-0812">Transmembrane</keyword>
<dbReference type="RefSeq" id="WP_290313192.1">
    <property type="nucleotide sequence ID" value="NZ_JAUFQC010000027.1"/>
</dbReference>
<keyword evidence="1" id="KW-0472">Membrane</keyword>
<keyword evidence="3" id="KW-1185">Reference proteome</keyword>
<evidence type="ECO:0000256" key="1">
    <source>
        <dbReference type="SAM" id="Phobius"/>
    </source>
</evidence>
<keyword evidence="1" id="KW-1133">Transmembrane helix</keyword>
<reference evidence="3" key="1">
    <citation type="journal article" date="2019" name="Int. J. Syst. Evol. Microbiol.">
        <title>The Global Catalogue of Microorganisms (GCM) 10K type strain sequencing project: providing services to taxonomists for standard genome sequencing and annotation.</title>
        <authorList>
            <consortium name="The Broad Institute Genomics Platform"/>
            <consortium name="The Broad Institute Genome Sequencing Center for Infectious Disease"/>
            <person name="Wu L."/>
            <person name="Ma J."/>
        </authorList>
    </citation>
    <scope>NUCLEOTIDE SEQUENCE [LARGE SCALE GENOMIC DNA]</scope>
    <source>
        <strain evidence="3">CECT 7398</strain>
    </source>
</reference>
<protein>
    <submittedName>
        <fullName evidence="2">Uncharacterized protein</fullName>
    </submittedName>
</protein>
<dbReference type="Proteomes" id="UP001238540">
    <property type="component" value="Unassembled WGS sequence"/>
</dbReference>
<comment type="caution">
    <text evidence="2">The sequence shown here is derived from an EMBL/GenBank/DDBJ whole genome shotgun (WGS) entry which is preliminary data.</text>
</comment>
<sequence>MTPGMGKGFLPPLKKNALAQSTTPSQSSAVSISPENMYWPPYNFTTGEYINTKDTWKSMTTSTGAQVMINYGVNGKDVVSTSMVIAQFNIHGLKATKLGLKATFGMEMSTYYNKIGSEMIKFSGHSGLRRILTASAYKLDNPKVVQLGIGKYGLANSIKSGTVLTIYIAAGYRILDYALNDEVFLADLIGSLATDIVKIGIASAFSALAGAGVMALTSYVAAHLAVVVFVGLATAWLLNEMDNYLGITPAVIELLEKAQQEAAEKGRELQQEAYDGVLDLMAMLIEGALETSKKVVESEIKHFVKKSINDLVMKPL</sequence>
<name>A0ABT8BXQ2_9VIBR</name>
<evidence type="ECO:0000313" key="2">
    <source>
        <dbReference type="EMBL" id="MDN3611836.1"/>
    </source>
</evidence>
<evidence type="ECO:0000313" key="3">
    <source>
        <dbReference type="Proteomes" id="UP001238540"/>
    </source>
</evidence>
<proteinExistence type="predicted"/>